<keyword evidence="2" id="KW-1185">Reference proteome</keyword>
<evidence type="ECO:0000313" key="1">
    <source>
        <dbReference type="EMBL" id="MPC28790.1"/>
    </source>
</evidence>
<organism evidence="1 2">
    <name type="scientific">Portunus trituberculatus</name>
    <name type="common">Swimming crab</name>
    <name type="synonym">Neptunus trituberculatus</name>
    <dbReference type="NCBI Taxonomy" id="210409"/>
    <lineage>
        <taxon>Eukaryota</taxon>
        <taxon>Metazoa</taxon>
        <taxon>Ecdysozoa</taxon>
        <taxon>Arthropoda</taxon>
        <taxon>Crustacea</taxon>
        <taxon>Multicrustacea</taxon>
        <taxon>Malacostraca</taxon>
        <taxon>Eumalacostraca</taxon>
        <taxon>Eucarida</taxon>
        <taxon>Decapoda</taxon>
        <taxon>Pleocyemata</taxon>
        <taxon>Brachyura</taxon>
        <taxon>Eubrachyura</taxon>
        <taxon>Portunoidea</taxon>
        <taxon>Portunidae</taxon>
        <taxon>Portuninae</taxon>
        <taxon>Portunus</taxon>
    </lineage>
</organism>
<gene>
    <name evidence="1" type="ORF">E2C01_022001</name>
</gene>
<protein>
    <submittedName>
        <fullName evidence="1">Uncharacterized protein</fullName>
    </submittedName>
</protein>
<dbReference type="Proteomes" id="UP000324222">
    <property type="component" value="Unassembled WGS sequence"/>
</dbReference>
<dbReference type="EMBL" id="VSRR010001965">
    <property type="protein sequence ID" value="MPC28790.1"/>
    <property type="molecule type" value="Genomic_DNA"/>
</dbReference>
<proteinExistence type="predicted"/>
<accession>A0A5B7E495</accession>
<dbReference type="AlphaFoldDB" id="A0A5B7E495"/>
<reference evidence="1 2" key="1">
    <citation type="submission" date="2019-05" db="EMBL/GenBank/DDBJ databases">
        <title>Another draft genome of Portunus trituberculatus and its Hox gene families provides insights of decapod evolution.</title>
        <authorList>
            <person name="Jeong J.-H."/>
            <person name="Song I."/>
            <person name="Kim S."/>
            <person name="Choi T."/>
            <person name="Kim D."/>
            <person name="Ryu S."/>
            <person name="Kim W."/>
        </authorList>
    </citation>
    <scope>NUCLEOTIDE SEQUENCE [LARGE SCALE GENOMIC DNA]</scope>
    <source>
        <tissue evidence="1">Muscle</tissue>
    </source>
</reference>
<sequence length="117" mass="13081">MLIEGRVTAQYCESGSDALHQQLSMQRGTGRMNHRTIESTFYCFTLRNDPPTSPLPSFVTFSSTTNYLTAEEWQASGRKSRGRVKPCDPKLLRSCTFCPSAPRGPDDKNPAMRCDAD</sequence>
<comment type="caution">
    <text evidence="1">The sequence shown here is derived from an EMBL/GenBank/DDBJ whole genome shotgun (WGS) entry which is preliminary data.</text>
</comment>
<name>A0A5B7E495_PORTR</name>
<evidence type="ECO:0000313" key="2">
    <source>
        <dbReference type="Proteomes" id="UP000324222"/>
    </source>
</evidence>